<sequence>MKTDNGLAIAFFAVALGGAVALAIANDITGPLCEAAKIKSMAPDKIEFGCLEFWLNRYQTTLQTIISGGIGAAGLFFILRQLAALGHQNEMTRAALEMSLAEAKRSERLMRLRARQAVRNIGSRAFMLQFDALKAFSPKRQQLDYDMKAYIPKEEEQIAIVSALVSQAEIDRWNGLMAEYTTLVSFIGAKKEDIMNIWRGEDIPLPALLERSKKITAELNAFGDSLVGKLD</sequence>
<keyword evidence="2" id="KW-1185">Reference proteome</keyword>
<protein>
    <recommendedName>
        <fullName evidence="3">PilJ/NarX-like methyl-accepting chemotaxis transducer</fullName>
    </recommendedName>
</protein>
<organism evidence="1 2">
    <name type="scientific">Bosea vestrisii</name>
    <dbReference type="NCBI Taxonomy" id="151416"/>
    <lineage>
        <taxon>Bacteria</taxon>
        <taxon>Pseudomonadati</taxon>
        <taxon>Pseudomonadota</taxon>
        <taxon>Alphaproteobacteria</taxon>
        <taxon>Hyphomicrobiales</taxon>
        <taxon>Boseaceae</taxon>
        <taxon>Bosea</taxon>
    </lineage>
</organism>
<evidence type="ECO:0000313" key="2">
    <source>
        <dbReference type="Proteomes" id="UP001596104"/>
    </source>
</evidence>
<dbReference type="RefSeq" id="WP_377006446.1">
    <property type="nucleotide sequence ID" value="NZ_JBHSLV010000007.1"/>
</dbReference>
<comment type="caution">
    <text evidence="1">The sequence shown here is derived from an EMBL/GenBank/DDBJ whole genome shotgun (WGS) entry which is preliminary data.</text>
</comment>
<dbReference type="Proteomes" id="UP001596104">
    <property type="component" value="Unassembled WGS sequence"/>
</dbReference>
<reference evidence="2" key="1">
    <citation type="journal article" date="2019" name="Int. J. Syst. Evol. Microbiol.">
        <title>The Global Catalogue of Microorganisms (GCM) 10K type strain sequencing project: providing services to taxonomists for standard genome sequencing and annotation.</title>
        <authorList>
            <consortium name="The Broad Institute Genomics Platform"/>
            <consortium name="The Broad Institute Genome Sequencing Center for Infectious Disease"/>
            <person name="Wu L."/>
            <person name="Ma J."/>
        </authorList>
    </citation>
    <scope>NUCLEOTIDE SEQUENCE [LARGE SCALE GENOMIC DNA]</scope>
    <source>
        <strain evidence="2">CGMCC 1.16326</strain>
    </source>
</reference>
<gene>
    <name evidence="1" type="ORF">ACFPPC_03185</name>
</gene>
<evidence type="ECO:0008006" key="3">
    <source>
        <dbReference type="Google" id="ProtNLM"/>
    </source>
</evidence>
<name>A0ABW0H356_9HYPH</name>
<dbReference type="EMBL" id="JBHSLV010000007">
    <property type="protein sequence ID" value="MFC5391642.1"/>
    <property type="molecule type" value="Genomic_DNA"/>
</dbReference>
<proteinExistence type="predicted"/>
<evidence type="ECO:0000313" key="1">
    <source>
        <dbReference type="EMBL" id="MFC5391642.1"/>
    </source>
</evidence>
<accession>A0ABW0H356</accession>